<dbReference type="InterPro" id="IPR016193">
    <property type="entry name" value="Cytidine_deaminase-like"/>
</dbReference>
<dbReference type="GO" id="GO:0006189">
    <property type="term" value="P:'de novo' IMP biosynthetic process"/>
    <property type="evidence" value="ECO:0007669"/>
    <property type="project" value="TreeGrafter"/>
</dbReference>
<dbReference type="InterPro" id="IPR036914">
    <property type="entry name" value="MGS-like_dom_sf"/>
</dbReference>
<protein>
    <recommendedName>
        <fullName evidence="3">MGS-like domain-containing protein</fullName>
    </recommendedName>
</protein>
<dbReference type="Gene3D" id="3.40.50.1380">
    <property type="entry name" value="Methylglyoxal synthase-like domain"/>
    <property type="match status" value="1"/>
</dbReference>
<proteinExistence type="predicted"/>
<dbReference type="AlphaFoldDB" id="A0A8S9R4S2"/>
<evidence type="ECO:0000313" key="1">
    <source>
        <dbReference type="EMBL" id="KAF3557710.1"/>
    </source>
</evidence>
<dbReference type="Gene3D" id="3.40.140.20">
    <property type="match status" value="1"/>
</dbReference>
<dbReference type="PANTHER" id="PTHR11692:SF0">
    <property type="entry name" value="BIFUNCTIONAL PURINE BIOSYNTHESIS PROTEIN ATIC"/>
    <property type="match status" value="1"/>
</dbReference>
<comment type="caution">
    <text evidence="1">The sequence shown here is derived from an EMBL/GenBank/DDBJ whole genome shotgun (WGS) entry which is preliminary data.</text>
</comment>
<organism evidence="1 2">
    <name type="scientific">Brassica cretica</name>
    <name type="common">Mustard</name>
    <dbReference type="NCBI Taxonomy" id="69181"/>
    <lineage>
        <taxon>Eukaryota</taxon>
        <taxon>Viridiplantae</taxon>
        <taxon>Streptophyta</taxon>
        <taxon>Embryophyta</taxon>
        <taxon>Tracheophyta</taxon>
        <taxon>Spermatophyta</taxon>
        <taxon>Magnoliopsida</taxon>
        <taxon>eudicotyledons</taxon>
        <taxon>Gunneridae</taxon>
        <taxon>Pentapetalae</taxon>
        <taxon>rosids</taxon>
        <taxon>malvids</taxon>
        <taxon>Brassicales</taxon>
        <taxon>Brassicaceae</taxon>
        <taxon>Brassiceae</taxon>
        <taxon>Brassica</taxon>
    </lineage>
</organism>
<dbReference type="PANTHER" id="PTHR11692">
    <property type="entry name" value="BIFUNCTIONAL PURINE BIOSYNTHESIS PROTEIN PURH"/>
    <property type="match status" value="1"/>
</dbReference>
<dbReference type="GO" id="GO:0003937">
    <property type="term" value="F:IMP cyclohydrolase activity"/>
    <property type="evidence" value="ECO:0007669"/>
    <property type="project" value="InterPro"/>
</dbReference>
<name>A0A8S9R4S2_BRACR</name>
<dbReference type="GO" id="GO:0004643">
    <property type="term" value="F:phosphoribosylaminoimidazolecarboxamide formyltransferase activity"/>
    <property type="evidence" value="ECO:0007669"/>
    <property type="project" value="InterPro"/>
</dbReference>
<dbReference type="GO" id="GO:0005829">
    <property type="term" value="C:cytosol"/>
    <property type="evidence" value="ECO:0007669"/>
    <property type="project" value="TreeGrafter"/>
</dbReference>
<reference evidence="1" key="1">
    <citation type="submission" date="2019-12" db="EMBL/GenBank/DDBJ databases">
        <title>Genome sequencing and annotation of Brassica cretica.</title>
        <authorList>
            <person name="Studholme D.J."/>
            <person name="Sarris P."/>
        </authorList>
    </citation>
    <scope>NUCLEOTIDE SEQUENCE</scope>
    <source>
        <strain evidence="1">PFS-109/04</strain>
        <tissue evidence="1">Leaf</tissue>
    </source>
</reference>
<dbReference type="Proteomes" id="UP000712600">
    <property type="component" value="Unassembled WGS sequence"/>
</dbReference>
<dbReference type="InterPro" id="IPR024051">
    <property type="entry name" value="AICAR_Tfase_dup_dom_sf"/>
</dbReference>
<sequence>MLSSSGILCGYFLTKTVYPLCFSEPVYCTSLRPILVSVRAMAVSHTALRREKQALTSLSDKDLPTLANGQRSSRVGVCLSHNLSYDVSVLLSVYGFKNDSFVSDKVTAPGGISFEDGIENIHIGGPAMIRAAAKVLARELREFRSPTDGETRMFYEIVVAPKYTPKAWKDEVEEACEKGIGAIEEPGGSIRDQDAIDCCNKYGVSSMLFNNVRHFRH</sequence>
<dbReference type="InterPro" id="IPR002695">
    <property type="entry name" value="PurH-like"/>
</dbReference>
<evidence type="ECO:0008006" key="3">
    <source>
        <dbReference type="Google" id="ProtNLM"/>
    </source>
</evidence>
<dbReference type="SUPFAM" id="SSF53927">
    <property type="entry name" value="Cytidine deaminase-like"/>
    <property type="match status" value="1"/>
</dbReference>
<gene>
    <name evidence="1" type="ORF">F2Q69_00017340</name>
</gene>
<evidence type="ECO:0000313" key="2">
    <source>
        <dbReference type="Proteomes" id="UP000712600"/>
    </source>
</evidence>
<accession>A0A8S9R4S2</accession>
<dbReference type="EMBL" id="QGKX02000996">
    <property type="protein sequence ID" value="KAF3557710.1"/>
    <property type="molecule type" value="Genomic_DNA"/>
</dbReference>